<dbReference type="AlphaFoldDB" id="A0A344TG25"/>
<dbReference type="PANTHER" id="PTHR36558">
    <property type="entry name" value="GLR1098 PROTEIN"/>
    <property type="match status" value="1"/>
</dbReference>
<dbReference type="KEGG" id="run:DR864_07545"/>
<gene>
    <name evidence="2" type="ORF">DR864_07545</name>
</gene>
<dbReference type="InterPro" id="IPR008538">
    <property type="entry name" value="Uma2"/>
</dbReference>
<proteinExistence type="predicted"/>
<evidence type="ECO:0000259" key="1">
    <source>
        <dbReference type="Pfam" id="PF05685"/>
    </source>
</evidence>
<dbReference type="GO" id="GO:0004519">
    <property type="term" value="F:endonuclease activity"/>
    <property type="evidence" value="ECO:0007669"/>
    <property type="project" value="UniProtKB-KW"/>
</dbReference>
<dbReference type="Pfam" id="PF05685">
    <property type="entry name" value="Uma2"/>
    <property type="match status" value="1"/>
</dbReference>
<reference evidence="2 3" key="1">
    <citation type="submission" date="2018-07" db="EMBL/GenBank/DDBJ databases">
        <title>Genome sequencing of Runella.</title>
        <authorList>
            <person name="Baek M.-G."/>
            <person name="Yi H."/>
        </authorList>
    </citation>
    <scope>NUCLEOTIDE SEQUENCE [LARGE SCALE GENOMIC DNA]</scope>
    <source>
        <strain evidence="2 3">HYN0085</strain>
    </source>
</reference>
<sequence>MVTSLDQLDLSKQYSYADYLKWKFEERVELIKGRIFKMSPAPARKHQTISRYFISQMVKYFDEHPCEWYHAPFDVRLARKSENTDKQVYTVVQPDLCVICDKSKLDKRGCVGAPDLIIEILSPGNSKKEMKDKFEVYEEAGVREYWIVQSTDKNVLVYTLNEQGVFIGHRPFIEDEIMHSFIFPELKINLLEVFKD</sequence>
<dbReference type="OrthoDB" id="9808428at2"/>
<dbReference type="Proteomes" id="UP000251993">
    <property type="component" value="Chromosome"/>
</dbReference>
<evidence type="ECO:0000313" key="2">
    <source>
        <dbReference type="EMBL" id="AXE17596.1"/>
    </source>
</evidence>
<dbReference type="SUPFAM" id="SSF52980">
    <property type="entry name" value="Restriction endonuclease-like"/>
    <property type="match status" value="1"/>
</dbReference>
<evidence type="ECO:0000313" key="3">
    <source>
        <dbReference type="Proteomes" id="UP000251993"/>
    </source>
</evidence>
<name>A0A344TG25_9BACT</name>
<organism evidence="2 3">
    <name type="scientific">Runella rosea</name>
    <dbReference type="NCBI Taxonomy" id="2259595"/>
    <lineage>
        <taxon>Bacteria</taxon>
        <taxon>Pseudomonadati</taxon>
        <taxon>Bacteroidota</taxon>
        <taxon>Cytophagia</taxon>
        <taxon>Cytophagales</taxon>
        <taxon>Spirosomataceae</taxon>
        <taxon>Runella</taxon>
    </lineage>
</organism>
<dbReference type="RefSeq" id="WP_114066381.1">
    <property type="nucleotide sequence ID" value="NZ_CP030850.1"/>
</dbReference>
<keyword evidence="2" id="KW-0540">Nuclease</keyword>
<feature type="domain" description="Putative restriction endonuclease" evidence="1">
    <location>
        <begin position="17"/>
        <end position="165"/>
    </location>
</feature>
<accession>A0A344TG25</accession>
<dbReference type="EMBL" id="CP030850">
    <property type="protein sequence ID" value="AXE17596.1"/>
    <property type="molecule type" value="Genomic_DNA"/>
</dbReference>
<keyword evidence="3" id="KW-1185">Reference proteome</keyword>
<protein>
    <submittedName>
        <fullName evidence="2">Uma2 family endonuclease</fullName>
    </submittedName>
</protein>
<dbReference type="InterPro" id="IPR012296">
    <property type="entry name" value="Nuclease_put_TT1808"/>
</dbReference>
<dbReference type="InterPro" id="IPR011335">
    <property type="entry name" value="Restrct_endonuc-II-like"/>
</dbReference>
<keyword evidence="2" id="KW-0255">Endonuclease</keyword>
<dbReference type="Gene3D" id="3.90.1570.10">
    <property type="entry name" value="tt1808, chain A"/>
    <property type="match status" value="1"/>
</dbReference>
<dbReference type="CDD" id="cd06260">
    <property type="entry name" value="DUF820-like"/>
    <property type="match status" value="1"/>
</dbReference>
<keyword evidence="2" id="KW-0378">Hydrolase</keyword>
<dbReference type="PANTHER" id="PTHR36558:SF1">
    <property type="entry name" value="RESTRICTION ENDONUCLEASE DOMAIN-CONTAINING PROTEIN-RELATED"/>
    <property type="match status" value="1"/>
</dbReference>